<dbReference type="SUPFAM" id="SSF53850">
    <property type="entry name" value="Periplasmic binding protein-like II"/>
    <property type="match status" value="1"/>
</dbReference>
<gene>
    <name evidence="2" type="primary">phnD</name>
    <name evidence="2" type="ORF">KTS37_13300</name>
</gene>
<evidence type="ECO:0000313" key="2">
    <source>
        <dbReference type="EMBL" id="MBV0902764.1"/>
    </source>
</evidence>
<dbReference type="PROSITE" id="PS51318">
    <property type="entry name" value="TAT"/>
    <property type="match status" value="1"/>
</dbReference>
<comment type="caution">
    <text evidence="2">The sequence shown here is derived from an EMBL/GenBank/DDBJ whole genome shotgun (WGS) entry which is preliminary data.</text>
</comment>
<dbReference type="Pfam" id="PF12974">
    <property type="entry name" value="Phosphonate-bd"/>
    <property type="match status" value="1"/>
</dbReference>
<dbReference type="PANTHER" id="PTHR35841">
    <property type="entry name" value="PHOSPHONATES-BINDING PERIPLASMIC PROTEIN"/>
    <property type="match status" value="1"/>
</dbReference>
<evidence type="ECO:0000256" key="1">
    <source>
        <dbReference type="ARBA" id="ARBA00022729"/>
    </source>
</evidence>
<dbReference type="PROSITE" id="PS51257">
    <property type="entry name" value="PROKAR_LIPOPROTEIN"/>
    <property type="match status" value="1"/>
</dbReference>
<protein>
    <submittedName>
        <fullName evidence="2">Phosphate/phosphite/phosphonate ABC transporter substrate-binding protein</fullName>
    </submittedName>
</protein>
<dbReference type="InterPro" id="IPR005770">
    <property type="entry name" value="PhnD"/>
</dbReference>
<keyword evidence="1" id="KW-0732">Signal</keyword>
<proteinExistence type="predicted"/>
<name>A0AA41G347_9EURY</name>
<sequence length="296" mass="30974">MQTTRRGFLGTAAALSLSGCLGSTSGPTLTVGVVPDVDPDTAIEQNTALASYLESELGASVDLRTAADYAGMVQAMVAEQVDLAYYGGVSYVLAHHRAGAEPVVVGSKDGETLWHSAFVVGADADIEGMDDVAADAGDLDLVFGDPISTSGTVMPTYYLRTEHDLVPETAFEQVTHVGAHDATAKTVAGSTGTVGALNARIYDALVAEDAVTGVREIWRTPGFPDYPWAVAPSMEAATADEVRRAFTSLDSTEEADILDQQNVDRYVEVSHDDFASLDDAVEMAGIETGTETEASG</sequence>
<accession>A0AA41G347</accession>
<dbReference type="GO" id="GO:0043190">
    <property type="term" value="C:ATP-binding cassette (ABC) transporter complex"/>
    <property type="evidence" value="ECO:0007669"/>
    <property type="project" value="InterPro"/>
</dbReference>
<dbReference type="AlphaFoldDB" id="A0AA41G347"/>
<dbReference type="InterPro" id="IPR006311">
    <property type="entry name" value="TAT_signal"/>
</dbReference>
<dbReference type="PANTHER" id="PTHR35841:SF1">
    <property type="entry name" value="PHOSPHONATES-BINDING PERIPLASMIC PROTEIN"/>
    <property type="match status" value="1"/>
</dbReference>
<dbReference type="Gene3D" id="3.40.190.10">
    <property type="entry name" value="Periplasmic binding protein-like II"/>
    <property type="match status" value="2"/>
</dbReference>
<reference evidence="2" key="1">
    <citation type="submission" date="2021-06" db="EMBL/GenBank/DDBJ databases">
        <title>New haloarchaea isolates fom saline soil.</title>
        <authorList>
            <person name="Duran-Viseras A."/>
            <person name="Sanchez-Porro C.S."/>
            <person name="Ventosa A."/>
        </authorList>
    </citation>
    <scope>NUCLEOTIDE SEQUENCE</scope>
    <source>
        <strain evidence="2">JCM 18369</strain>
    </source>
</reference>
<keyword evidence="3" id="KW-1185">Reference proteome</keyword>
<evidence type="ECO:0000313" key="3">
    <source>
        <dbReference type="Proteomes" id="UP001166304"/>
    </source>
</evidence>
<dbReference type="EMBL" id="JAHQXE010000004">
    <property type="protein sequence ID" value="MBV0902764.1"/>
    <property type="molecule type" value="Genomic_DNA"/>
</dbReference>
<dbReference type="RefSeq" id="WP_162414341.1">
    <property type="nucleotide sequence ID" value="NZ_JAHQXE010000004.1"/>
</dbReference>
<dbReference type="Proteomes" id="UP001166304">
    <property type="component" value="Unassembled WGS sequence"/>
</dbReference>
<dbReference type="NCBIfam" id="TIGR01098">
    <property type="entry name" value="3A0109s03R"/>
    <property type="match status" value="1"/>
</dbReference>
<organism evidence="2 3">
    <name type="scientific">Haloarcula salina</name>
    <dbReference type="NCBI Taxonomy" id="1429914"/>
    <lineage>
        <taxon>Archaea</taxon>
        <taxon>Methanobacteriati</taxon>
        <taxon>Methanobacteriota</taxon>
        <taxon>Stenosarchaea group</taxon>
        <taxon>Halobacteria</taxon>
        <taxon>Halobacteriales</taxon>
        <taxon>Haloarculaceae</taxon>
        <taxon>Haloarcula</taxon>
    </lineage>
</organism>
<dbReference type="GO" id="GO:0055085">
    <property type="term" value="P:transmembrane transport"/>
    <property type="evidence" value="ECO:0007669"/>
    <property type="project" value="InterPro"/>
</dbReference>